<evidence type="ECO:0000313" key="8">
    <source>
        <dbReference type="Proteomes" id="UP000427769"/>
    </source>
</evidence>
<dbReference type="InterPro" id="IPR009100">
    <property type="entry name" value="AcylCoA_DH/oxidase_NM_dom_sf"/>
</dbReference>
<evidence type="ECO:0000256" key="4">
    <source>
        <dbReference type="ARBA" id="ARBA00022630"/>
    </source>
</evidence>
<dbReference type="KEGG" id="dwd:DSCW_19300"/>
<dbReference type="Proteomes" id="UP000427769">
    <property type="component" value="Chromosome"/>
</dbReference>
<sequence>MGANYLLNPQTYAGEHHDDETKEMFRSVIKYYEDKGLDNLNEDDADYKVCYDMLKFQAKNQIFARLLTPKEHGDENSYFDLRRITEFNELLAFYGIGNRYPFQVTMLGLAPIWMGTNKKVQKWAAQKLKEGRIFAYGISEKEHGADLYSNEMCISELPDGNYRADGSKYYIGFSNVAITTTFAKIKDTVDEWVMFAADSQHPHYNDVKRIRTSTYGSGYVGEYRLVDYPVPKEDVYAFGKKAWEEALAAINIGKFMVGVSPIGICTHSFYESLRHSYNRILYGKKVTDMVHIRRFYSEAYLRLLGMRLYVYRACDYFRCSSSEDRRYLLYNPIVKMKTGLEGVKVMTNILDAASAKAFEKDTYTETATRDIQGPPRLEGTAHVNMSLVIKCIQSFFSNHKEYPDIPVRVDLCDDNNLFNQTYGSIASIQFNDYSKTYKKYLDMPNVAQLYKQVEILEKLFLECPIEKALKRQMDYMLNLGHMLVVVVYGQLILEGANNNDIHKRTVNQLFGLYVSDMAAYALDQISKYPMNDQQISYLKEIVGTTPVIDIEEWNAVWTEDVEPLNDVFSMPK</sequence>
<keyword evidence="8" id="KW-1185">Reference proteome</keyword>
<accession>A0A5K7Z3F7</accession>
<dbReference type="InterPro" id="IPR009075">
    <property type="entry name" value="AcylCo_DH/oxidase_C"/>
</dbReference>
<dbReference type="GO" id="GO:0003995">
    <property type="term" value="F:acyl-CoA dehydrogenase activity"/>
    <property type="evidence" value="ECO:0007669"/>
    <property type="project" value="TreeGrafter"/>
</dbReference>
<gene>
    <name evidence="7" type="ORF">DSCW_19300</name>
</gene>
<evidence type="ECO:0000256" key="3">
    <source>
        <dbReference type="ARBA" id="ARBA00011881"/>
    </source>
</evidence>
<dbReference type="SUPFAM" id="SSF47203">
    <property type="entry name" value="Acyl-CoA dehydrogenase C-terminal domain-like"/>
    <property type="match status" value="1"/>
</dbReference>
<comment type="similarity">
    <text evidence="2">Belongs to the acyl-CoA dehydrogenase family.</text>
</comment>
<dbReference type="OrthoDB" id="5427839at2"/>
<dbReference type="PANTHER" id="PTHR43884">
    <property type="entry name" value="ACYL-COA DEHYDROGENASE"/>
    <property type="match status" value="1"/>
</dbReference>
<reference evidence="7 8" key="1">
    <citation type="submission" date="2019-11" db="EMBL/GenBank/DDBJ databases">
        <title>Comparative genomics of hydrocarbon-degrading Desulfosarcina strains.</title>
        <authorList>
            <person name="Watanabe M."/>
            <person name="Kojima H."/>
            <person name="Fukui M."/>
        </authorList>
    </citation>
    <scope>NUCLEOTIDE SEQUENCE [LARGE SCALE GENOMIC DNA]</scope>
    <source>
        <strain evidence="7 8">PP31</strain>
    </source>
</reference>
<dbReference type="GO" id="GO:0005886">
    <property type="term" value="C:plasma membrane"/>
    <property type="evidence" value="ECO:0007669"/>
    <property type="project" value="TreeGrafter"/>
</dbReference>
<evidence type="ECO:0000313" key="7">
    <source>
        <dbReference type="EMBL" id="BBO74513.1"/>
    </source>
</evidence>
<name>A0A5K7Z3F7_9BACT</name>
<dbReference type="EMBL" id="AP021875">
    <property type="protein sequence ID" value="BBO74513.1"/>
    <property type="molecule type" value="Genomic_DNA"/>
</dbReference>
<comment type="subunit">
    <text evidence="3">Homotetramer.</text>
</comment>
<feature type="domain" description="Acyl-CoA dehydrogenase/oxidase C-terminal" evidence="6">
    <location>
        <begin position="243"/>
        <end position="389"/>
    </location>
</feature>
<dbReference type="AlphaFoldDB" id="A0A5K7Z3F7"/>
<dbReference type="RefSeq" id="WP_155303538.1">
    <property type="nucleotide sequence ID" value="NZ_AP021875.1"/>
</dbReference>
<dbReference type="PANTHER" id="PTHR43884:SF19">
    <property type="entry name" value="ACYL-COA DEHYDROGENASE FADE4-RELATED"/>
    <property type="match status" value="1"/>
</dbReference>
<dbReference type="InterPro" id="IPR046373">
    <property type="entry name" value="Acyl-CoA_Oxase/DH_mid-dom_sf"/>
</dbReference>
<keyword evidence="4" id="KW-0285">Flavoprotein</keyword>
<evidence type="ECO:0000256" key="5">
    <source>
        <dbReference type="ARBA" id="ARBA00022827"/>
    </source>
</evidence>
<evidence type="ECO:0000259" key="6">
    <source>
        <dbReference type="Pfam" id="PF00441"/>
    </source>
</evidence>
<dbReference type="InterPro" id="IPR036250">
    <property type="entry name" value="AcylCo_DH-like_C"/>
</dbReference>
<dbReference type="Pfam" id="PF00441">
    <property type="entry name" value="Acyl-CoA_dh_1"/>
    <property type="match status" value="1"/>
</dbReference>
<evidence type="ECO:0000256" key="2">
    <source>
        <dbReference type="ARBA" id="ARBA00009347"/>
    </source>
</evidence>
<keyword evidence="5" id="KW-0274">FAD</keyword>
<dbReference type="InterPro" id="IPR037069">
    <property type="entry name" value="AcylCoA_DH/ox_N_sf"/>
</dbReference>
<evidence type="ECO:0000256" key="1">
    <source>
        <dbReference type="ARBA" id="ARBA00001974"/>
    </source>
</evidence>
<dbReference type="GO" id="GO:0050660">
    <property type="term" value="F:flavin adenine dinucleotide binding"/>
    <property type="evidence" value="ECO:0007669"/>
    <property type="project" value="InterPro"/>
</dbReference>
<proteinExistence type="inferred from homology"/>
<protein>
    <submittedName>
        <fullName evidence="7">Acyl-CoA dehydrogenase</fullName>
    </submittedName>
</protein>
<dbReference type="Gene3D" id="1.20.140.10">
    <property type="entry name" value="Butyryl-CoA Dehydrogenase, subunit A, domain 3"/>
    <property type="match status" value="1"/>
</dbReference>
<comment type="cofactor">
    <cofactor evidence="1">
        <name>FAD</name>
        <dbReference type="ChEBI" id="CHEBI:57692"/>
    </cofactor>
</comment>
<dbReference type="Gene3D" id="2.40.110.10">
    <property type="entry name" value="Butyryl-CoA Dehydrogenase, subunit A, domain 2"/>
    <property type="match status" value="1"/>
</dbReference>
<dbReference type="Gene3D" id="1.10.540.10">
    <property type="entry name" value="Acyl-CoA dehydrogenase/oxidase, N-terminal domain"/>
    <property type="match status" value="1"/>
</dbReference>
<organism evidence="7 8">
    <name type="scientific">Desulfosarcina widdelii</name>
    <dbReference type="NCBI Taxonomy" id="947919"/>
    <lineage>
        <taxon>Bacteria</taxon>
        <taxon>Pseudomonadati</taxon>
        <taxon>Thermodesulfobacteriota</taxon>
        <taxon>Desulfobacteria</taxon>
        <taxon>Desulfobacterales</taxon>
        <taxon>Desulfosarcinaceae</taxon>
        <taxon>Desulfosarcina</taxon>
    </lineage>
</organism>
<dbReference type="SUPFAM" id="SSF56645">
    <property type="entry name" value="Acyl-CoA dehydrogenase NM domain-like"/>
    <property type="match status" value="1"/>
</dbReference>